<protein>
    <submittedName>
        <fullName evidence="4">8-oxo-dGTP diphosphatase</fullName>
        <ecNumber evidence="3">3.6.1.55</ecNumber>
    </submittedName>
</protein>
<evidence type="ECO:0000313" key="4">
    <source>
        <dbReference type="EMBL" id="SFG02938.1"/>
    </source>
</evidence>
<dbReference type="OrthoDB" id="3689607at2"/>
<dbReference type="SUPFAM" id="SSF55811">
    <property type="entry name" value="Nudix"/>
    <property type="match status" value="1"/>
</dbReference>
<feature type="domain" description="Nudix hydrolase" evidence="2">
    <location>
        <begin position="38"/>
        <end position="174"/>
    </location>
</feature>
<dbReference type="PROSITE" id="PS51462">
    <property type="entry name" value="NUDIX"/>
    <property type="match status" value="1"/>
</dbReference>
<keyword evidence="6" id="KW-1185">Reference proteome</keyword>
<evidence type="ECO:0000313" key="6">
    <source>
        <dbReference type="Proteomes" id="UP000533017"/>
    </source>
</evidence>
<reference evidence="4 5" key="1">
    <citation type="submission" date="2016-10" db="EMBL/GenBank/DDBJ databases">
        <authorList>
            <person name="de Groot N.N."/>
        </authorList>
    </citation>
    <scope>NUCLEOTIDE SEQUENCE [LARGE SCALE GENOMIC DNA]</scope>
    <source>
        <strain evidence="4 5">CPCC 202808</strain>
    </source>
</reference>
<sequence length="181" mass="20343">MDVIPAGPADRFPLLYAPQRWEWASVDAQFSTTLPPEPLVQSIHVVGFVGEEVAVCRDHRDVWFLPGGTREPGESVLAAVDREIAEEAGARRVGPLRWFGAHHCVSDRAEPYRPHLPHPEKAWLWCLTDVVVDGTPSNPPGGEQVEEVRVVPVARARELLRTDGDWYPELLDLAWEIRRTC</sequence>
<keyword evidence="1 3" id="KW-0378">Hydrolase</keyword>
<gene>
    <name evidence="3" type="ORF">FHR37_004375</name>
    <name evidence="4" type="ORF">SAMN05421678_103368</name>
</gene>
<accession>A0A1I2NH62</accession>
<evidence type="ECO:0000313" key="5">
    <source>
        <dbReference type="Proteomes" id="UP000199052"/>
    </source>
</evidence>
<reference evidence="3 6" key="2">
    <citation type="submission" date="2020-07" db="EMBL/GenBank/DDBJ databases">
        <title>Sequencing the genomes of 1000 actinobacteria strains.</title>
        <authorList>
            <person name="Klenk H.-P."/>
        </authorList>
    </citation>
    <scope>NUCLEOTIDE SEQUENCE [LARGE SCALE GENOMIC DNA]</scope>
    <source>
        <strain evidence="3 6">DSM 45117</strain>
    </source>
</reference>
<dbReference type="InterPro" id="IPR020084">
    <property type="entry name" value="NUDIX_hydrolase_CS"/>
</dbReference>
<evidence type="ECO:0000259" key="2">
    <source>
        <dbReference type="PROSITE" id="PS51462"/>
    </source>
</evidence>
<dbReference type="InterPro" id="IPR000086">
    <property type="entry name" value="NUDIX_hydrolase_dom"/>
</dbReference>
<dbReference type="Gene3D" id="3.90.79.10">
    <property type="entry name" value="Nucleoside Triphosphate Pyrophosphohydrolase"/>
    <property type="match status" value="1"/>
</dbReference>
<dbReference type="EMBL" id="FOOI01000003">
    <property type="protein sequence ID" value="SFG02938.1"/>
    <property type="molecule type" value="Genomic_DNA"/>
</dbReference>
<dbReference type="RefSeq" id="WP_092882345.1">
    <property type="nucleotide sequence ID" value="NZ_FOOI01000003.1"/>
</dbReference>
<dbReference type="STRING" id="504797.SAMN05421678_103368"/>
<dbReference type="EMBL" id="JACBZA010000001">
    <property type="protein sequence ID" value="NYH85524.1"/>
    <property type="molecule type" value="Genomic_DNA"/>
</dbReference>
<dbReference type="Pfam" id="PF00293">
    <property type="entry name" value="NUDIX"/>
    <property type="match status" value="1"/>
</dbReference>
<proteinExistence type="predicted"/>
<dbReference type="GO" id="GO:0035539">
    <property type="term" value="F:8-oxo-7,8-dihydrodeoxyguanosine triphosphate pyrophosphatase activity"/>
    <property type="evidence" value="ECO:0007669"/>
    <property type="project" value="UniProtKB-EC"/>
</dbReference>
<dbReference type="EC" id="3.6.1.55" evidence="3"/>
<dbReference type="InterPro" id="IPR015797">
    <property type="entry name" value="NUDIX_hydrolase-like_dom_sf"/>
</dbReference>
<evidence type="ECO:0000313" key="3">
    <source>
        <dbReference type="EMBL" id="NYH85524.1"/>
    </source>
</evidence>
<dbReference type="Proteomes" id="UP000199052">
    <property type="component" value="Unassembled WGS sequence"/>
</dbReference>
<dbReference type="PROSITE" id="PS00893">
    <property type="entry name" value="NUDIX_BOX"/>
    <property type="match status" value="1"/>
</dbReference>
<evidence type="ECO:0000256" key="1">
    <source>
        <dbReference type="ARBA" id="ARBA00022801"/>
    </source>
</evidence>
<organism evidence="4 5">
    <name type="scientific">Actinopolymorpha cephalotaxi</name>
    <dbReference type="NCBI Taxonomy" id="504797"/>
    <lineage>
        <taxon>Bacteria</taxon>
        <taxon>Bacillati</taxon>
        <taxon>Actinomycetota</taxon>
        <taxon>Actinomycetes</taxon>
        <taxon>Propionibacteriales</taxon>
        <taxon>Actinopolymorphaceae</taxon>
        <taxon>Actinopolymorpha</taxon>
    </lineage>
</organism>
<name>A0A1I2NH62_9ACTN</name>
<dbReference type="Proteomes" id="UP000533017">
    <property type="component" value="Unassembled WGS sequence"/>
</dbReference>
<dbReference type="AlphaFoldDB" id="A0A1I2NH62"/>